<reference evidence="2" key="1">
    <citation type="submission" date="2025-08" db="UniProtKB">
        <authorList>
            <consortium name="Ensembl"/>
        </authorList>
    </citation>
    <scope>IDENTIFICATION</scope>
</reference>
<feature type="transmembrane region" description="Helical" evidence="1">
    <location>
        <begin position="12"/>
        <end position="34"/>
    </location>
</feature>
<organism evidence="2 3">
    <name type="scientific">Piliocolobus tephrosceles</name>
    <name type="common">Ugandan red Colobus</name>
    <dbReference type="NCBI Taxonomy" id="591936"/>
    <lineage>
        <taxon>Eukaryota</taxon>
        <taxon>Metazoa</taxon>
        <taxon>Chordata</taxon>
        <taxon>Craniata</taxon>
        <taxon>Vertebrata</taxon>
        <taxon>Euteleostomi</taxon>
        <taxon>Mammalia</taxon>
        <taxon>Eutheria</taxon>
        <taxon>Euarchontoglires</taxon>
        <taxon>Primates</taxon>
        <taxon>Haplorrhini</taxon>
        <taxon>Catarrhini</taxon>
        <taxon>Cercopithecidae</taxon>
        <taxon>Colobinae</taxon>
        <taxon>Piliocolobus</taxon>
    </lineage>
</organism>
<evidence type="ECO:0000256" key="1">
    <source>
        <dbReference type="SAM" id="Phobius"/>
    </source>
</evidence>
<keyword evidence="1" id="KW-0472">Membrane</keyword>
<evidence type="ECO:0000313" key="2">
    <source>
        <dbReference type="Ensembl" id="ENSPTEP00000007999.1"/>
    </source>
</evidence>
<dbReference type="Proteomes" id="UP000694416">
    <property type="component" value="Unplaced"/>
</dbReference>
<accession>A0A8C9GRZ0</accession>
<keyword evidence="1" id="KW-1133">Transmembrane helix</keyword>
<protein>
    <submittedName>
        <fullName evidence="2">Uncharacterized protein</fullName>
    </submittedName>
</protein>
<keyword evidence="1" id="KW-0812">Transmembrane</keyword>
<evidence type="ECO:0000313" key="3">
    <source>
        <dbReference type="Proteomes" id="UP000694416"/>
    </source>
</evidence>
<dbReference type="AlphaFoldDB" id="A0A8C9GRZ0"/>
<dbReference type="Ensembl" id="ENSPTET00000012192.1">
    <property type="protein sequence ID" value="ENSPTEP00000007999.1"/>
    <property type="gene ID" value="ENSPTEG00000009084.1"/>
</dbReference>
<reference evidence="2" key="2">
    <citation type="submission" date="2025-09" db="UniProtKB">
        <authorList>
            <consortium name="Ensembl"/>
        </authorList>
    </citation>
    <scope>IDENTIFICATION</scope>
</reference>
<name>A0A8C9GRZ0_9PRIM</name>
<sequence length="91" mass="10341">SIITSTLLTTLMLSTGIALLLQLCVRFVGLVWLWGCIRDVSLGTHPGFVSVLFPQHWNKRRFNQHQEPMGIFSKALYQRNLRNTVVSDEIG</sequence>
<proteinExistence type="predicted"/>
<keyword evidence="3" id="KW-1185">Reference proteome</keyword>